<dbReference type="PROSITE" id="PS51197">
    <property type="entry name" value="HTH_RRF2_2"/>
    <property type="match status" value="1"/>
</dbReference>
<sequence length="166" mass="17866">MRLTKQSNYAVRALMYCAANRTGLSRIRDIGDAFGVSEMFLFKILVPVGRSGLLETIRGRNGGVRLGAPADKISIMDVLRVTEEDFDLTECGREKCAHCPLGGTCVYESALGEAMRAFAQVLESYTIADLVADTEGVATALGLHKVAPRASNPGWTPKPAISRSES</sequence>
<dbReference type="OrthoDB" id="9802344at2"/>
<proteinExistence type="predicted"/>
<dbReference type="PANTHER" id="PTHR33221:SF4">
    <property type="entry name" value="HTH-TYPE TRANSCRIPTIONAL REPRESSOR NSRR"/>
    <property type="match status" value="1"/>
</dbReference>
<dbReference type="SUPFAM" id="SSF46785">
    <property type="entry name" value="Winged helix' DNA-binding domain"/>
    <property type="match status" value="1"/>
</dbReference>
<dbReference type="RefSeq" id="WP_126149407.1">
    <property type="nucleotide sequence ID" value="NZ_JBHTMH010000001.1"/>
</dbReference>
<dbReference type="InterPro" id="IPR000944">
    <property type="entry name" value="Tscrpt_reg_Rrf2"/>
</dbReference>
<name>A0A3S4GG55_9HYPH</name>
<dbReference type="PANTHER" id="PTHR33221">
    <property type="entry name" value="WINGED HELIX-TURN-HELIX TRANSCRIPTIONAL REGULATOR, RRF2 FAMILY"/>
    <property type="match status" value="1"/>
</dbReference>
<reference evidence="2 3" key="1">
    <citation type="submission" date="2018-12" db="EMBL/GenBank/DDBJ databases">
        <authorList>
            <person name="Criscuolo A."/>
        </authorList>
    </citation>
    <scope>NUCLEOTIDE SEQUENCE [LARGE SCALE GENOMIC DNA]</scope>
    <source>
        <strain evidence="2">ACIP1116281</strain>
    </source>
</reference>
<evidence type="ECO:0000256" key="1">
    <source>
        <dbReference type="ARBA" id="ARBA00023125"/>
    </source>
</evidence>
<keyword evidence="3" id="KW-1185">Reference proteome</keyword>
<dbReference type="Proteomes" id="UP000268844">
    <property type="component" value="Unassembled WGS sequence"/>
</dbReference>
<dbReference type="NCBIfam" id="TIGR00738">
    <property type="entry name" value="rrf2_super"/>
    <property type="match status" value="1"/>
</dbReference>
<accession>A0A3S4GG55</accession>
<dbReference type="EMBL" id="UZWD01000015">
    <property type="protein sequence ID" value="VDS03806.1"/>
    <property type="molecule type" value="Genomic_DNA"/>
</dbReference>
<keyword evidence="1" id="KW-0238">DNA-binding</keyword>
<dbReference type="GO" id="GO:0003677">
    <property type="term" value="F:DNA binding"/>
    <property type="evidence" value="ECO:0007669"/>
    <property type="project" value="UniProtKB-KW"/>
</dbReference>
<dbReference type="GO" id="GO:0003700">
    <property type="term" value="F:DNA-binding transcription factor activity"/>
    <property type="evidence" value="ECO:0007669"/>
    <property type="project" value="TreeGrafter"/>
</dbReference>
<protein>
    <submittedName>
        <fullName evidence="2">HTH-type transcriptional repressor NsrR</fullName>
    </submittedName>
</protein>
<organism evidence="2 3">
    <name type="scientific">Devosia equisanguinis</name>
    <dbReference type="NCBI Taxonomy" id="2490941"/>
    <lineage>
        <taxon>Bacteria</taxon>
        <taxon>Pseudomonadati</taxon>
        <taxon>Pseudomonadota</taxon>
        <taxon>Alphaproteobacteria</taxon>
        <taxon>Hyphomicrobiales</taxon>
        <taxon>Devosiaceae</taxon>
        <taxon>Devosia</taxon>
    </lineage>
</organism>
<evidence type="ECO:0000313" key="2">
    <source>
        <dbReference type="EMBL" id="VDS03806.1"/>
    </source>
</evidence>
<dbReference type="InterPro" id="IPR036390">
    <property type="entry name" value="WH_DNA-bd_sf"/>
</dbReference>
<dbReference type="Pfam" id="PF02082">
    <property type="entry name" value="Rrf2"/>
    <property type="match status" value="1"/>
</dbReference>
<dbReference type="GO" id="GO:0005829">
    <property type="term" value="C:cytosol"/>
    <property type="evidence" value="ECO:0007669"/>
    <property type="project" value="TreeGrafter"/>
</dbReference>
<evidence type="ECO:0000313" key="3">
    <source>
        <dbReference type="Proteomes" id="UP000268844"/>
    </source>
</evidence>
<gene>
    <name evidence="2" type="primary">nsrR_2</name>
    <name evidence="2" type="ORF">DEVEQU_00935</name>
</gene>
<dbReference type="AlphaFoldDB" id="A0A3S4GG55"/>
<dbReference type="Gene3D" id="1.10.10.10">
    <property type="entry name" value="Winged helix-like DNA-binding domain superfamily/Winged helix DNA-binding domain"/>
    <property type="match status" value="1"/>
</dbReference>
<dbReference type="InterPro" id="IPR036388">
    <property type="entry name" value="WH-like_DNA-bd_sf"/>
</dbReference>